<protein>
    <recommendedName>
        <fullName evidence="3">F-box domain-containing protein</fullName>
    </recommendedName>
</protein>
<reference evidence="1" key="1">
    <citation type="submission" date="2023-06" db="EMBL/GenBank/DDBJ databases">
        <authorList>
            <consortium name="Lawrence Berkeley National Laboratory"/>
            <person name="Ahrendt S."/>
            <person name="Sahu N."/>
            <person name="Indic B."/>
            <person name="Wong-Bajracharya J."/>
            <person name="Merenyi Z."/>
            <person name="Ke H.-M."/>
            <person name="Monk M."/>
            <person name="Kocsube S."/>
            <person name="Drula E."/>
            <person name="Lipzen A."/>
            <person name="Balint B."/>
            <person name="Henrissat B."/>
            <person name="Andreopoulos B."/>
            <person name="Martin F.M."/>
            <person name="Harder C.B."/>
            <person name="Rigling D."/>
            <person name="Ford K.L."/>
            <person name="Foster G.D."/>
            <person name="Pangilinan J."/>
            <person name="Papanicolaou A."/>
            <person name="Barry K."/>
            <person name="LaButti K."/>
            <person name="Viragh M."/>
            <person name="Koriabine M."/>
            <person name="Yan M."/>
            <person name="Riley R."/>
            <person name="Champramary S."/>
            <person name="Plett K.L."/>
            <person name="Tsai I.J."/>
            <person name="Slot J."/>
            <person name="Sipos G."/>
            <person name="Plett J."/>
            <person name="Nagy L.G."/>
            <person name="Grigoriev I.V."/>
        </authorList>
    </citation>
    <scope>NUCLEOTIDE SEQUENCE</scope>
    <source>
        <strain evidence="1">FPL87.14</strain>
    </source>
</reference>
<evidence type="ECO:0008006" key="3">
    <source>
        <dbReference type="Google" id="ProtNLM"/>
    </source>
</evidence>
<dbReference type="Gene3D" id="3.80.10.10">
    <property type="entry name" value="Ribonuclease Inhibitor"/>
    <property type="match status" value="1"/>
</dbReference>
<keyword evidence="2" id="KW-1185">Reference proteome</keyword>
<dbReference type="Proteomes" id="UP001175226">
    <property type="component" value="Unassembled WGS sequence"/>
</dbReference>
<dbReference type="InterPro" id="IPR032675">
    <property type="entry name" value="LRR_dom_sf"/>
</dbReference>
<dbReference type="EMBL" id="JAUEPT010000001">
    <property type="protein sequence ID" value="KAK0456745.1"/>
    <property type="molecule type" value="Genomic_DNA"/>
</dbReference>
<organism evidence="1 2">
    <name type="scientific">Armillaria borealis</name>
    <dbReference type="NCBI Taxonomy" id="47425"/>
    <lineage>
        <taxon>Eukaryota</taxon>
        <taxon>Fungi</taxon>
        <taxon>Dikarya</taxon>
        <taxon>Basidiomycota</taxon>
        <taxon>Agaricomycotina</taxon>
        <taxon>Agaricomycetes</taxon>
        <taxon>Agaricomycetidae</taxon>
        <taxon>Agaricales</taxon>
        <taxon>Marasmiineae</taxon>
        <taxon>Physalacriaceae</taxon>
        <taxon>Armillaria</taxon>
    </lineage>
</organism>
<dbReference type="SUPFAM" id="SSF52047">
    <property type="entry name" value="RNI-like"/>
    <property type="match status" value="1"/>
</dbReference>
<evidence type="ECO:0000313" key="1">
    <source>
        <dbReference type="EMBL" id="KAK0456745.1"/>
    </source>
</evidence>
<evidence type="ECO:0000313" key="2">
    <source>
        <dbReference type="Proteomes" id="UP001175226"/>
    </source>
</evidence>
<comment type="caution">
    <text evidence="1">The sequence shown here is derived from an EMBL/GenBank/DDBJ whole genome shotgun (WGS) entry which is preliminary data.</text>
</comment>
<dbReference type="AlphaFoldDB" id="A0AA39K929"/>
<name>A0AA39K929_9AGAR</name>
<proteinExistence type="predicted"/>
<gene>
    <name evidence="1" type="ORF">EV421DRAFT_89959</name>
</gene>
<accession>A0AA39K929</accession>
<sequence>MLFLQGPVSPRWSSSILPRLLQTSKICLTAHRVLRALSYMGFIEGGRLDHTNEDDATPIIITAPTSLKSLAISLYDSHSNGTSCDCILGSLCIPNLEYLEVVGTIILNINLNIHFRELPKLQTLRIQCCPITLADQFFIELKELRRLELVDMLPELDIRHITGTSQEDPPSSSSPSFPHLSSVFFSTKQEYTESPYQLLQLAERCVAAGCPRFTLEVEKGRSEEFLNAIASCIQDGRVFIREVIVQMV</sequence>